<dbReference type="RefSeq" id="WP_286977130.1">
    <property type="nucleotide sequence ID" value="NZ_PFNG01000188.1"/>
</dbReference>
<dbReference type="PANTHER" id="PTHR43308">
    <property type="entry name" value="OUTER MEMBRANE PROTEIN ALPHA-RELATED"/>
    <property type="match status" value="1"/>
</dbReference>
<feature type="domain" description="SLH" evidence="1">
    <location>
        <begin position="11"/>
        <end position="68"/>
    </location>
</feature>
<sequence length="185" mass="20035">LSLKSTWIYQMGGTFPDVSLNYWAFTQIEDLVKRGVIAGYSDGTFKPDEIVTRGQFAKMLCLAQGIPTDGSNTFTDVKGHWAESYISALVTNGIIGGYPDGTFRPEARISRAEICSVIARAMDLSPGSNKSSFPDIEGHWAKNVIQLIASNGIVTGCTDGNFKPNASANRAEVSVIIYRTLAFAQ</sequence>
<protein>
    <submittedName>
        <fullName evidence="2">Hydrolase</fullName>
    </submittedName>
</protein>
<keyword evidence="2" id="KW-0378">Hydrolase</keyword>
<feature type="domain" description="SLH" evidence="1">
    <location>
        <begin position="133"/>
        <end position="185"/>
    </location>
</feature>
<dbReference type="Pfam" id="PF00395">
    <property type="entry name" value="SLH"/>
    <property type="match status" value="3"/>
</dbReference>
<dbReference type="PROSITE" id="PS51272">
    <property type="entry name" value="SLH"/>
    <property type="match status" value="3"/>
</dbReference>
<dbReference type="InterPro" id="IPR001119">
    <property type="entry name" value="SLH_dom"/>
</dbReference>
<feature type="domain" description="SLH" evidence="1">
    <location>
        <begin position="69"/>
        <end position="132"/>
    </location>
</feature>
<evidence type="ECO:0000313" key="3">
    <source>
        <dbReference type="Proteomes" id="UP000230956"/>
    </source>
</evidence>
<accession>A0A2M7T6M8</accession>
<dbReference type="PANTHER" id="PTHR43308:SF5">
    <property type="entry name" value="S-LAYER PROTEIN _ PEPTIDOGLYCAN ENDO-BETA-N-ACETYLGLUCOSAMINIDASE"/>
    <property type="match status" value="1"/>
</dbReference>
<proteinExistence type="predicted"/>
<dbReference type="GO" id="GO:0016787">
    <property type="term" value="F:hydrolase activity"/>
    <property type="evidence" value="ECO:0007669"/>
    <property type="project" value="UniProtKB-KW"/>
</dbReference>
<organism evidence="2 3">
    <name type="scientific">Candidatus Aquicultor secundus</name>
    <dbReference type="NCBI Taxonomy" id="1973895"/>
    <lineage>
        <taxon>Bacteria</taxon>
        <taxon>Bacillati</taxon>
        <taxon>Actinomycetota</taxon>
        <taxon>Candidatus Aquicultoria</taxon>
        <taxon>Candidatus Aquicultorales</taxon>
        <taxon>Candidatus Aquicultoraceae</taxon>
        <taxon>Candidatus Aquicultor</taxon>
    </lineage>
</organism>
<dbReference type="InterPro" id="IPR051465">
    <property type="entry name" value="Cell_Envelope_Struct_Comp"/>
</dbReference>
<dbReference type="EMBL" id="PFNG01000188">
    <property type="protein sequence ID" value="PIZ36794.1"/>
    <property type="molecule type" value="Genomic_DNA"/>
</dbReference>
<dbReference type="Proteomes" id="UP000230956">
    <property type="component" value="Unassembled WGS sequence"/>
</dbReference>
<name>A0A2M7T6M8_9ACTN</name>
<gene>
    <name evidence="2" type="ORF">COY37_08070</name>
</gene>
<evidence type="ECO:0000313" key="2">
    <source>
        <dbReference type="EMBL" id="PIZ36794.1"/>
    </source>
</evidence>
<evidence type="ECO:0000259" key="1">
    <source>
        <dbReference type="PROSITE" id="PS51272"/>
    </source>
</evidence>
<feature type="non-terminal residue" evidence="2">
    <location>
        <position position="1"/>
    </location>
</feature>
<dbReference type="AlphaFoldDB" id="A0A2M7T6M8"/>
<reference evidence="3" key="1">
    <citation type="submission" date="2017-09" db="EMBL/GenBank/DDBJ databases">
        <title>Depth-based differentiation of microbial function through sediment-hosted aquifers and enrichment of novel symbionts in the deep terrestrial subsurface.</title>
        <authorList>
            <person name="Probst A.J."/>
            <person name="Ladd B."/>
            <person name="Jarett J.K."/>
            <person name="Geller-Mcgrath D.E."/>
            <person name="Sieber C.M.K."/>
            <person name="Emerson J.B."/>
            <person name="Anantharaman K."/>
            <person name="Thomas B.C."/>
            <person name="Malmstrom R."/>
            <person name="Stieglmeier M."/>
            <person name="Klingl A."/>
            <person name="Woyke T."/>
            <person name="Ryan C.M."/>
            <person name="Banfield J.F."/>
        </authorList>
    </citation>
    <scope>NUCLEOTIDE SEQUENCE [LARGE SCALE GENOMIC DNA]</scope>
</reference>
<comment type="caution">
    <text evidence="2">The sequence shown here is derived from an EMBL/GenBank/DDBJ whole genome shotgun (WGS) entry which is preliminary data.</text>
</comment>